<protein>
    <submittedName>
        <fullName evidence="2">Uncharacterized protein</fullName>
    </submittedName>
</protein>
<dbReference type="EMBL" id="HACG01019205">
    <property type="protein sequence ID" value="CEK66070.1"/>
    <property type="molecule type" value="Transcribed_RNA"/>
</dbReference>
<accession>A0A0B6ZED4</accession>
<reference evidence="2" key="1">
    <citation type="submission" date="2014-12" db="EMBL/GenBank/DDBJ databases">
        <title>Insight into the proteome of Arion vulgaris.</title>
        <authorList>
            <person name="Aradska J."/>
            <person name="Bulat T."/>
            <person name="Smidak R."/>
            <person name="Sarate P."/>
            <person name="Gangsoo J."/>
            <person name="Sialana F."/>
            <person name="Bilban M."/>
            <person name="Lubec G."/>
        </authorList>
    </citation>
    <scope>NUCLEOTIDE SEQUENCE</scope>
    <source>
        <tissue evidence="2">Skin</tissue>
    </source>
</reference>
<feature type="non-terminal residue" evidence="2">
    <location>
        <position position="1"/>
    </location>
</feature>
<organism evidence="2">
    <name type="scientific">Arion vulgaris</name>
    <dbReference type="NCBI Taxonomy" id="1028688"/>
    <lineage>
        <taxon>Eukaryota</taxon>
        <taxon>Metazoa</taxon>
        <taxon>Spiralia</taxon>
        <taxon>Lophotrochozoa</taxon>
        <taxon>Mollusca</taxon>
        <taxon>Gastropoda</taxon>
        <taxon>Heterobranchia</taxon>
        <taxon>Euthyneura</taxon>
        <taxon>Panpulmonata</taxon>
        <taxon>Eupulmonata</taxon>
        <taxon>Stylommatophora</taxon>
        <taxon>Helicina</taxon>
        <taxon>Arionoidea</taxon>
        <taxon>Arionidae</taxon>
        <taxon>Arion</taxon>
    </lineage>
</organism>
<dbReference type="AlphaFoldDB" id="A0A0B6ZED4"/>
<sequence length="142" mass="15208">QADKSKVATEVEVNEGSEIKVTSNSDVNKTEKSKVATGNEVKKAEKSEVTTDIEVNKAEMSKLLADIEVKKAEETNVTSHVEVNVRPSSDDEKVKLMIVSNVDDEAAMDTYSQSTLDSSQPSAGHDSCDSLSTLNSCRGIAA</sequence>
<proteinExistence type="predicted"/>
<feature type="non-terminal residue" evidence="2">
    <location>
        <position position="142"/>
    </location>
</feature>
<gene>
    <name evidence="2" type="primary">ORF57217</name>
</gene>
<name>A0A0B6ZED4_9EUPU</name>
<evidence type="ECO:0000256" key="1">
    <source>
        <dbReference type="SAM" id="MobiDB-lite"/>
    </source>
</evidence>
<feature type="region of interest" description="Disordered" evidence="1">
    <location>
        <begin position="110"/>
        <end position="130"/>
    </location>
</feature>
<evidence type="ECO:0000313" key="2">
    <source>
        <dbReference type="EMBL" id="CEK66070.1"/>
    </source>
</evidence>
<feature type="compositionally biased region" description="Polar residues" evidence="1">
    <location>
        <begin position="110"/>
        <end position="122"/>
    </location>
</feature>